<reference evidence="2 3" key="1">
    <citation type="submission" date="2018-05" db="EMBL/GenBank/DDBJ databases">
        <title>Genomic Encyclopedia of Type Strains, Phase IV (KMG-IV): sequencing the most valuable type-strain genomes for metagenomic binning, comparative biology and taxonomic classification.</title>
        <authorList>
            <person name="Goeker M."/>
        </authorList>
    </citation>
    <scope>NUCLEOTIDE SEQUENCE [LARGE SCALE GENOMIC DNA]</scope>
    <source>
        <strain evidence="2 3">DSM 100333</strain>
    </source>
</reference>
<proteinExistence type="predicted"/>
<organism evidence="2 3">
    <name type="scientific">Hallella colorans</name>
    <dbReference type="NCBI Taxonomy" id="1703337"/>
    <lineage>
        <taxon>Bacteria</taxon>
        <taxon>Pseudomonadati</taxon>
        <taxon>Bacteroidota</taxon>
        <taxon>Bacteroidia</taxon>
        <taxon>Bacteroidales</taxon>
        <taxon>Prevotellaceae</taxon>
        <taxon>Hallella</taxon>
    </lineage>
</organism>
<comment type="caution">
    <text evidence="2">The sequence shown here is derived from an EMBL/GenBank/DDBJ whole genome shotgun (WGS) entry which is preliminary data.</text>
</comment>
<evidence type="ECO:0000313" key="3">
    <source>
        <dbReference type="Proteomes" id="UP000245870"/>
    </source>
</evidence>
<accession>A0A2U0U7F7</accession>
<evidence type="ECO:0000256" key="1">
    <source>
        <dbReference type="SAM" id="MobiDB-lite"/>
    </source>
</evidence>
<keyword evidence="3" id="KW-1185">Reference proteome</keyword>
<name>A0A2U0U7F7_9BACT</name>
<protein>
    <submittedName>
        <fullName evidence="2">Uncharacterized protein</fullName>
    </submittedName>
</protein>
<sequence>MLYELEENLRHKKAPPEEVETERKAKAYPILKYLETYMLDVHKQYTAG</sequence>
<dbReference type="EMBL" id="QENY01000010">
    <property type="protein sequence ID" value="PVX53582.1"/>
    <property type="molecule type" value="Genomic_DNA"/>
</dbReference>
<dbReference type="Proteomes" id="UP000245870">
    <property type="component" value="Unassembled WGS sequence"/>
</dbReference>
<evidence type="ECO:0000313" key="2">
    <source>
        <dbReference type="EMBL" id="PVX53582.1"/>
    </source>
</evidence>
<gene>
    <name evidence="2" type="ORF">C7379_1107</name>
</gene>
<feature type="region of interest" description="Disordered" evidence="1">
    <location>
        <begin position="1"/>
        <end position="21"/>
    </location>
</feature>
<dbReference type="AlphaFoldDB" id="A0A2U0U7F7"/>